<accession>A0A840KIR7</accession>
<sequence>MSIFLSCHAFSQVGIQNSNPQATLDIFSKGVDGSTKALKINNGSSPSREMVTVLDNGNVGVGIPNPDASLTVGAANGSFPGYMKLNPQNTEREGGQIDIMGSPVGSTKNWSIDQFSWPGISPTFRIFYSNKSTGAADGRQFSISENDNVGINEINPQDLLHLYGTPGGFGPVGGIYLTNPQDGSWARLGQGHIQLNRVTPFAGHVGGYIDFNGGYEGGGSSFRIAKTALSSGLNALAVTINNVSTDINALPLYIHSDGRVGVGTSQKFTAAANISVRGQAAAEGWSVRHGTNGFFTGNSFNISWDGVHAGVYIDGTFFR</sequence>
<dbReference type="EMBL" id="JACHLE010000003">
    <property type="protein sequence ID" value="MBB4807390.1"/>
    <property type="molecule type" value="Genomic_DNA"/>
</dbReference>
<dbReference type="AlphaFoldDB" id="A0A840KIR7"/>
<reference evidence="1 2" key="1">
    <citation type="submission" date="2020-08" db="EMBL/GenBank/DDBJ databases">
        <title>Functional genomics of gut bacteria from endangered species of beetles.</title>
        <authorList>
            <person name="Carlos-Shanley C."/>
        </authorList>
    </citation>
    <scope>NUCLEOTIDE SEQUENCE [LARGE SCALE GENOMIC DNA]</scope>
    <source>
        <strain evidence="1 2">S00151</strain>
    </source>
</reference>
<protein>
    <submittedName>
        <fullName evidence="1">Uncharacterized protein</fullName>
    </submittedName>
</protein>
<dbReference type="Proteomes" id="UP000592180">
    <property type="component" value="Unassembled WGS sequence"/>
</dbReference>
<proteinExistence type="predicted"/>
<name>A0A840KIR7_9FLAO</name>
<gene>
    <name evidence="1" type="ORF">HNP38_002694</name>
</gene>
<comment type="caution">
    <text evidence="1">The sequence shown here is derived from an EMBL/GenBank/DDBJ whole genome shotgun (WGS) entry which is preliminary data.</text>
</comment>
<evidence type="ECO:0000313" key="2">
    <source>
        <dbReference type="Proteomes" id="UP000592180"/>
    </source>
</evidence>
<keyword evidence="2" id="KW-1185">Reference proteome</keyword>
<evidence type="ECO:0000313" key="1">
    <source>
        <dbReference type="EMBL" id="MBB4807390.1"/>
    </source>
</evidence>
<organism evidence="1 2">
    <name type="scientific">Chryseobacterium defluvii</name>
    <dbReference type="NCBI Taxonomy" id="160396"/>
    <lineage>
        <taxon>Bacteria</taxon>
        <taxon>Pseudomonadati</taxon>
        <taxon>Bacteroidota</taxon>
        <taxon>Flavobacteriia</taxon>
        <taxon>Flavobacteriales</taxon>
        <taxon>Weeksellaceae</taxon>
        <taxon>Chryseobacterium group</taxon>
        <taxon>Chryseobacterium</taxon>
    </lineage>
</organism>
<dbReference type="RefSeq" id="WP_184190258.1">
    <property type="nucleotide sequence ID" value="NZ_JACHLE010000003.1"/>
</dbReference>